<dbReference type="PANTHER" id="PTHR34192">
    <property type="entry name" value="PLASTOCYANIN MAJOR ISOFORM, CHLOROPLASTIC-RELATED"/>
    <property type="match status" value="1"/>
</dbReference>
<dbReference type="CDD" id="cd04220">
    <property type="entry name" value="Halocyanin"/>
    <property type="match status" value="1"/>
</dbReference>
<organism evidence="11 12">
    <name type="scientific">Halogeometricum limi</name>
    <dbReference type="NCBI Taxonomy" id="555875"/>
    <lineage>
        <taxon>Archaea</taxon>
        <taxon>Methanobacteriati</taxon>
        <taxon>Methanobacteriota</taxon>
        <taxon>Stenosarchaea group</taxon>
        <taxon>Halobacteria</taxon>
        <taxon>Halobacteriales</taxon>
        <taxon>Haloferacaceae</taxon>
        <taxon>Halogeometricum</taxon>
    </lineage>
</organism>
<dbReference type="NCBIfam" id="TIGR03102">
    <property type="entry name" value="halo_cynanin"/>
    <property type="match status" value="1"/>
</dbReference>
<accession>A0A1I6IAC9</accession>
<dbReference type="AlphaFoldDB" id="A0A1I6IAC9"/>
<keyword evidence="6" id="KW-0249">Electron transport</keyword>
<proteinExistence type="predicted"/>
<keyword evidence="4 9" id="KW-0479">Metal-binding</keyword>
<evidence type="ECO:0000256" key="6">
    <source>
        <dbReference type="ARBA" id="ARBA00022982"/>
    </source>
</evidence>
<sequence length="149" mass="15130">MAAVTIGTVLAGCTSGGSGTEEPPETTAGEVEANDETFDGWLSGVDGADRLTDATGRSEVRVRVGAEGNGGNFAFDPAVLRVSTGTTVVWEWTGLGSAHNVVDEAGAFQSGLSGTEGTTFSHTFETAGVTKYACTPHESIGMKGVVVVD</sequence>
<dbReference type="Proteomes" id="UP000243250">
    <property type="component" value="Unassembled WGS sequence"/>
</dbReference>
<evidence type="ECO:0000256" key="8">
    <source>
        <dbReference type="ARBA" id="ARBA00023136"/>
    </source>
</evidence>
<dbReference type="GO" id="GO:0016020">
    <property type="term" value="C:membrane"/>
    <property type="evidence" value="ECO:0007669"/>
    <property type="project" value="UniProtKB-SubCell"/>
</dbReference>
<dbReference type="PANTHER" id="PTHR34192:SF10">
    <property type="entry name" value="PLASTOCYANIN MAJOR ISOFORM, CHLOROPLASTIC-RELATED"/>
    <property type="match status" value="1"/>
</dbReference>
<evidence type="ECO:0000259" key="10">
    <source>
        <dbReference type="Pfam" id="PF00127"/>
    </source>
</evidence>
<comment type="subcellular location">
    <subcellularLocation>
        <location evidence="1">Membrane</location>
    </subcellularLocation>
    <subcellularLocation>
        <location evidence="2">Periplasm</location>
    </subcellularLocation>
</comment>
<protein>
    <submittedName>
        <fullName evidence="11">Halocyanin domain-containing protein</fullName>
    </submittedName>
</protein>
<keyword evidence="8" id="KW-0472">Membrane</keyword>
<comment type="cofactor">
    <cofactor evidence="9">
        <name>Cu cation</name>
        <dbReference type="ChEBI" id="CHEBI:23378"/>
    </cofactor>
    <text evidence="9">Binds 1 copper ion per subunit.</text>
</comment>
<dbReference type="EMBL" id="FOYS01000005">
    <property type="protein sequence ID" value="SFR63646.1"/>
    <property type="molecule type" value="Genomic_DNA"/>
</dbReference>
<reference evidence="12" key="1">
    <citation type="submission" date="2016-10" db="EMBL/GenBank/DDBJ databases">
        <authorList>
            <person name="Varghese N."/>
            <person name="Submissions S."/>
        </authorList>
    </citation>
    <scope>NUCLEOTIDE SEQUENCE [LARGE SCALE GENOMIC DNA]</scope>
    <source>
        <strain evidence="12">CGMCC 1.8711</strain>
    </source>
</reference>
<evidence type="ECO:0000256" key="7">
    <source>
        <dbReference type="ARBA" id="ARBA00023008"/>
    </source>
</evidence>
<dbReference type="Gene3D" id="2.60.40.420">
    <property type="entry name" value="Cupredoxins - blue copper proteins"/>
    <property type="match status" value="1"/>
</dbReference>
<evidence type="ECO:0000313" key="11">
    <source>
        <dbReference type="EMBL" id="SFR63646.1"/>
    </source>
</evidence>
<dbReference type="InterPro" id="IPR017533">
    <property type="entry name" value="Halocyanin"/>
</dbReference>
<dbReference type="InterPro" id="IPR008972">
    <property type="entry name" value="Cupredoxin"/>
</dbReference>
<evidence type="ECO:0000256" key="4">
    <source>
        <dbReference type="ARBA" id="ARBA00022723"/>
    </source>
</evidence>
<evidence type="ECO:0000256" key="9">
    <source>
        <dbReference type="PIRSR" id="PIRSR602386-1"/>
    </source>
</evidence>
<feature type="binding site" evidence="9">
    <location>
        <position position="142"/>
    </location>
    <ligand>
        <name>Cu cation</name>
        <dbReference type="ChEBI" id="CHEBI:23378"/>
    </ligand>
</feature>
<dbReference type="PRINTS" id="PR00155">
    <property type="entry name" value="AMICYANIN"/>
</dbReference>
<evidence type="ECO:0000256" key="1">
    <source>
        <dbReference type="ARBA" id="ARBA00004370"/>
    </source>
</evidence>
<dbReference type="OrthoDB" id="11836at2157"/>
<keyword evidence="12" id="KW-1185">Reference proteome</keyword>
<dbReference type="STRING" id="555875.SAMN04488124_2934"/>
<gene>
    <name evidence="11" type="ORF">SAMN04488124_2934</name>
</gene>
<evidence type="ECO:0000256" key="3">
    <source>
        <dbReference type="ARBA" id="ARBA00022448"/>
    </source>
</evidence>
<dbReference type="InterPro" id="IPR000923">
    <property type="entry name" value="BlueCu_1"/>
</dbReference>
<feature type="binding site" evidence="9">
    <location>
        <position position="137"/>
    </location>
    <ligand>
        <name>Cu cation</name>
        <dbReference type="ChEBI" id="CHEBI:23378"/>
    </ligand>
</feature>
<dbReference type="GO" id="GO:0042597">
    <property type="term" value="C:periplasmic space"/>
    <property type="evidence" value="ECO:0007669"/>
    <property type="project" value="UniProtKB-SubCell"/>
</dbReference>
<evidence type="ECO:0000256" key="2">
    <source>
        <dbReference type="ARBA" id="ARBA00004418"/>
    </source>
</evidence>
<feature type="binding site" evidence="9">
    <location>
        <position position="134"/>
    </location>
    <ligand>
        <name>Cu cation</name>
        <dbReference type="ChEBI" id="CHEBI:23378"/>
    </ligand>
</feature>
<name>A0A1I6IAC9_9EURY</name>
<dbReference type="GO" id="GO:0005507">
    <property type="term" value="F:copper ion binding"/>
    <property type="evidence" value="ECO:0007669"/>
    <property type="project" value="InterPro"/>
</dbReference>
<feature type="binding site" evidence="9">
    <location>
        <position position="99"/>
    </location>
    <ligand>
        <name>Cu cation</name>
        <dbReference type="ChEBI" id="CHEBI:23378"/>
    </ligand>
</feature>
<feature type="domain" description="Blue (type 1) copper" evidence="10">
    <location>
        <begin position="65"/>
        <end position="148"/>
    </location>
</feature>
<dbReference type="GO" id="GO:0009055">
    <property type="term" value="F:electron transfer activity"/>
    <property type="evidence" value="ECO:0007669"/>
    <property type="project" value="InterPro"/>
</dbReference>
<dbReference type="Pfam" id="PF00127">
    <property type="entry name" value="Copper-bind"/>
    <property type="match status" value="1"/>
</dbReference>
<keyword evidence="7 9" id="KW-0186">Copper</keyword>
<keyword evidence="5" id="KW-0574">Periplasm</keyword>
<evidence type="ECO:0000313" key="12">
    <source>
        <dbReference type="Proteomes" id="UP000243250"/>
    </source>
</evidence>
<evidence type="ECO:0000256" key="5">
    <source>
        <dbReference type="ARBA" id="ARBA00022764"/>
    </source>
</evidence>
<dbReference type="SUPFAM" id="SSF49503">
    <property type="entry name" value="Cupredoxins"/>
    <property type="match status" value="1"/>
</dbReference>
<keyword evidence="3" id="KW-0813">Transport</keyword>
<dbReference type="InterPro" id="IPR002386">
    <property type="entry name" value="Amicyanin/Pseudoazurin"/>
</dbReference>